<name>A0A2G5EWK0_AQUCA</name>
<gene>
    <name evidence="3" type="ORF">AQUCO_00400796v1</name>
</gene>
<organism evidence="3 4">
    <name type="scientific">Aquilegia coerulea</name>
    <name type="common">Rocky mountain columbine</name>
    <dbReference type="NCBI Taxonomy" id="218851"/>
    <lineage>
        <taxon>Eukaryota</taxon>
        <taxon>Viridiplantae</taxon>
        <taxon>Streptophyta</taxon>
        <taxon>Embryophyta</taxon>
        <taxon>Tracheophyta</taxon>
        <taxon>Spermatophyta</taxon>
        <taxon>Magnoliopsida</taxon>
        <taxon>Ranunculales</taxon>
        <taxon>Ranunculaceae</taxon>
        <taxon>Thalictroideae</taxon>
        <taxon>Aquilegia</taxon>
    </lineage>
</organism>
<dbReference type="InParanoid" id="A0A2G5EWK0"/>
<evidence type="ECO:0000313" key="4">
    <source>
        <dbReference type="Proteomes" id="UP000230069"/>
    </source>
</evidence>
<dbReference type="EMBL" id="KZ305021">
    <property type="protein sequence ID" value="PIA60143.1"/>
    <property type="molecule type" value="Genomic_DNA"/>
</dbReference>
<accession>A0A2G5EWK0</accession>
<proteinExistence type="predicted"/>
<dbReference type="OrthoDB" id="665788at2759"/>
<dbReference type="Pfam" id="PF05678">
    <property type="entry name" value="VQ"/>
    <property type="match status" value="1"/>
</dbReference>
<evidence type="ECO:0000313" key="3">
    <source>
        <dbReference type="EMBL" id="PIA60143.1"/>
    </source>
</evidence>
<dbReference type="PANTHER" id="PTHR33624:SF2">
    <property type="entry name" value="SIGMA FACTOR BINDING PROTEIN 1, CHLOROPLASTIC"/>
    <property type="match status" value="1"/>
</dbReference>
<dbReference type="Proteomes" id="UP000230069">
    <property type="component" value="Unassembled WGS sequence"/>
</dbReference>
<sequence length="157" mass="17737">MDKQLSVHQGKSSSKQAKSKKKPVKVVYISNPMKVKTSASDFRALVQELTGQDSDIADAASRYSSENDRVDEGLRTVPNNEGMMMEIRNDTNFNEDGAIQEETSRVDPYVEAIRSLDSTFEHFEPFDRAFSPYMQDNFNGFTPSGLLYDVPRTIEKP</sequence>
<dbReference type="STRING" id="218851.A0A2G5EWK0"/>
<feature type="compositionally biased region" description="Polar residues" evidence="1">
    <location>
        <begin position="1"/>
        <end position="10"/>
    </location>
</feature>
<reference evidence="3 4" key="1">
    <citation type="submission" date="2017-09" db="EMBL/GenBank/DDBJ databases">
        <title>WGS assembly of Aquilegia coerulea Goldsmith.</title>
        <authorList>
            <person name="Hodges S."/>
            <person name="Kramer E."/>
            <person name="Nordborg M."/>
            <person name="Tomkins J."/>
            <person name="Borevitz J."/>
            <person name="Derieg N."/>
            <person name="Yan J."/>
            <person name="Mihaltcheva S."/>
            <person name="Hayes R.D."/>
            <person name="Rokhsar D."/>
        </authorList>
    </citation>
    <scope>NUCLEOTIDE SEQUENCE [LARGE SCALE GENOMIC DNA]</scope>
    <source>
        <strain evidence="4">cv. Goldsmith</strain>
    </source>
</reference>
<dbReference type="AlphaFoldDB" id="A0A2G5EWK0"/>
<feature type="domain" description="VQ" evidence="2">
    <location>
        <begin position="29"/>
        <end position="55"/>
    </location>
</feature>
<dbReference type="InterPro" id="IPR039335">
    <property type="entry name" value="SIB1/2"/>
</dbReference>
<feature type="region of interest" description="Disordered" evidence="1">
    <location>
        <begin position="1"/>
        <end position="24"/>
    </location>
</feature>
<evidence type="ECO:0000259" key="2">
    <source>
        <dbReference type="Pfam" id="PF05678"/>
    </source>
</evidence>
<keyword evidence="4" id="KW-1185">Reference proteome</keyword>
<protein>
    <recommendedName>
        <fullName evidence="2">VQ domain-containing protein</fullName>
    </recommendedName>
</protein>
<evidence type="ECO:0000256" key="1">
    <source>
        <dbReference type="SAM" id="MobiDB-lite"/>
    </source>
</evidence>
<dbReference type="InterPro" id="IPR008889">
    <property type="entry name" value="VQ"/>
</dbReference>
<dbReference type="PANTHER" id="PTHR33624">
    <property type="entry name" value="SIGMA FACTOR BINDING PROTEIN 1, CHLOROPLASTIC"/>
    <property type="match status" value="1"/>
</dbReference>